<comment type="caution">
    <text evidence="1">The sequence shown here is derived from an EMBL/GenBank/DDBJ whole genome shotgun (WGS) entry which is preliminary data.</text>
</comment>
<dbReference type="EMBL" id="JACJID010000001">
    <property type="protein sequence ID" value="MBA8923867.1"/>
    <property type="molecule type" value="Genomic_DNA"/>
</dbReference>
<accession>A0ABR6BAI2</accession>
<protein>
    <recommendedName>
        <fullName evidence="3">WYL domain-containing protein</fullName>
    </recommendedName>
</protein>
<proteinExistence type="predicted"/>
<evidence type="ECO:0000313" key="2">
    <source>
        <dbReference type="Proteomes" id="UP000517916"/>
    </source>
</evidence>
<gene>
    <name evidence="1" type="ORF">BC739_001064</name>
</gene>
<reference evidence="1 2" key="1">
    <citation type="submission" date="2020-08" db="EMBL/GenBank/DDBJ databases">
        <title>Genomic Encyclopedia of Archaeal and Bacterial Type Strains, Phase II (KMG-II): from individual species to whole genera.</title>
        <authorList>
            <person name="Goeker M."/>
        </authorList>
    </citation>
    <scope>NUCLEOTIDE SEQUENCE [LARGE SCALE GENOMIC DNA]</scope>
    <source>
        <strain evidence="1 2">DSM 43850</strain>
    </source>
</reference>
<name>A0ABR6BAI2_9PSEU</name>
<keyword evidence="2" id="KW-1185">Reference proteome</keyword>
<evidence type="ECO:0000313" key="1">
    <source>
        <dbReference type="EMBL" id="MBA8923867.1"/>
    </source>
</evidence>
<dbReference type="Proteomes" id="UP000517916">
    <property type="component" value="Unassembled WGS sequence"/>
</dbReference>
<organism evidence="1 2">
    <name type="scientific">Kutzneria viridogrisea</name>
    <dbReference type="NCBI Taxonomy" id="47990"/>
    <lineage>
        <taxon>Bacteria</taxon>
        <taxon>Bacillati</taxon>
        <taxon>Actinomycetota</taxon>
        <taxon>Actinomycetes</taxon>
        <taxon>Pseudonocardiales</taxon>
        <taxon>Pseudonocardiaceae</taxon>
        <taxon>Kutzneria</taxon>
    </lineage>
</organism>
<sequence length="37" mass="4104">MLDWYRAGVDVQVRLPLLSLAAARLEDAFTAESEAQP</sequence>
<evidence type="ECO:0008006" key="3">
    <source>
        <dbReference type="Google" id="ProtNLM"/>
    </source>
</evidence>